<dbReference type="RefSeq" id="WP_329776975.1">
    <property type="nucleotide sequence ID" value="NZ_JAYDYW010000019.1"/>
</dbReference>
<dbReference type="InterPro" id="IPR029058">
    <property type="entry name" value="AB_hydrolase_fold"/>
</dbReference>
<proteinExistence type="inferred from homology"/>
<reference evidence="4 5" key="2">
    <citation type="submission" date="2023-12" db="EMBL/GenBank/DDBJ databases">
        <authorList>
            <consortium name="Cladostephus spongiosus"/>
            <person name="Lorente B."/>
            <person name="Cabral C."/>
            <person name="Frias J."/>
            <person name="Faria J."/>
            <person name="Toubarro D."/>
        </authorList>
    </citation>
    <scope>NUCLEOTIDE SEQUENCE [LARGE SCALE GENOMIC DNA]</scope>
    <source>
        <strain evidence="4 5">ZMCS4</strain>
    </source>
</reference>
<evidence type="ECO:0000256" key="2">
    <source>
        <dbReference type="ARBA" id="ARBA00022801"/>
    </source>
</evidence>
<comment type="caution">
    <text evidence="4">The sequence shown here is derived from an EMBL/GenBank/DDBJ whole genome shotgun (WGS) entry which is preliminary data.</text>
</comment>
<dbReference type="PANTHER" id="PTHR10655:SF17">
    <property type="entry name" value="LYSOPHOSPHOLIPASE-LIKE PROTEIN 1"/>
    <property type="match status" value="1"/>
</dbReference>
<dbReference type="EMBL" id="JAYDYW010000019">
    <property type="protein sequence ID" value="MEE1676293.1"/>
    <property type="molecule type" value="Genomic_DNA"/>
</dbReference>
<evidence type="ECO:0000313" key="5">
    <source>
        <dbReference type="Proteomes" id="UP001310248"/>
    </source>
</evidence>
<feature type="domain" description="Phospholipase/carboxylesterase/thioesterase" evidence="3">
    <location>
        <begin position="6"/>
        <end position="213"/>
    </location>
</feature>
<sequence length="217" mass="23648">MPLNAITVEPEQAARHCIIWLHGLGAGPEDFVPLAKQLKLPTEAAVRFIFPAAPERAVTVNAGYFMPAWYDILAFSPQRKINQQHLEQVSQDIGQIIEQQLAQGIPSENIILAGFSQGGAVAYHCALNLKHGLGGLLCMSTYLVSESLPKQPLQANTPILIQHGRQDDVVAPSLGEQAYQQLSALGYQAEFSLFDMAHSVSPSQIKAIKAWLSARLN</sequence>
<gene>
    <name evidence="4" type="ORF">SNR37_001625</name>
</gene>
<dbReference type="SUPFAM" id="SSF53474">
    <property type="entry name" value="alpha/beta-Hydrolases"/>
    <property type="match status" value="1"/>
</dbReference>
<dbReference type="GO" id="GO:0016787">
    <property type="term" value="F:hydrolase activity"/>
    <property type="evidence" value="ECO:0007669"/>
    <property type="project" value="UniProtKB-KW"/>
</dbReference>
<organism evidence="4 5">
    <name type="scientific">Agarivorans aestuarii</name>
    <dbReference type="NCBI Taxonomy" id="1563703"/>
    <lineage>
        <taxon>Bacteria</taxon>
        <taxon>Pseudomonadati</taxon>
        <taxon>Pseudomonadota</taxon>
        <taxon>Gammaproteobacteria</taxon>
        <taxon>Alteromonadales</taxon>
        <taxon>Alteromonadaceae</taxon>
        <taxon>Agarivorans</taxon>
    </lineage>
</organism>
<evidence type="ECO:0000259" key="3">
    <source>
        <dbReference type="Pfam" id="PF02230"/>
    </source>
</evidence>
<dbReference type="InterPro" id="IPR003140">
    <property type="entry name" value="PLipase/COase/thioEstase"/>
</dbReference>
<dbReference type="Proteomes" id="UP001310248">
    <property type="component" value="Unassembled WGS sequence"/>
</dbReference>
<dbReference type="PANTHER" id="PTHR10655">
    <property type="entry name" value="LYSOPHOSPHOLIPASE-RELATED"/>
    <property type="match status" value="1"/>
</dbReference>
<name>A0ABU7GA57_9ALTE</name>
<accession>A0ABU7GA57</accession>
<reference evidence="5" key="1">
    <citation type="submission" date="2023-07" db="EMBL/GenBank/DDBJ databases">
        <title>Draft genome sequence of Agarivorans aestuarii strain ZMCS4, a CAZymes producing bacteria isolated from the marine brown algae Clodostephus spongiosus.</title>
        <authorList>
            <person name="Lorente B."/>
            <person name="Cabral C."/>
            <person name="Frias J."/>
            <person name="Faria J."/>
            <person name="Toubarro D."/>
        </authorList>
    </citation>
    <scope>NUCLEOTIDE SEQUENCE [LARGE SCALE GENOMIC DNA]</scope>
    <source>
        <strain evidence="5">ZMCS4</strain>
    </source>
</reference>
<comment type="similarity">
    <text evidence="1">Belongs to the AB hydrolase superfamily. AB hydrolase 2 family.</text>
</comment>
<evidence type="ECO:0000313" key="4">
    <source>
        <dbReference type="EMBL" id="MEE1676293.1"/>
    </source>
</evidence>
<protein>
    <submittedName>
        <fullName evidence="4">Dienelactone hydrolase family protein</fullName>
    </submittedName>
</protein>
<keyword evidence="5" id="KW-1185">Reference proteome</keyword>
<keyword evidence="2 4" id="KW-0378">Hydrolase</keyword>
<dbReference type="InterPro" id="IPR050565">
    <property type="entry name" value="LYPA1-2/EST-like"/>
</dbReference>
<evidence type="ECO:0000256" key="1">
    <source>
        <dbReference type="ARBA" id="ARBA00006499"/>
    </source>
</evidence>
<dbReference type="Gene3D" id="3.40.50.1820">
    <property type="entry name" value="alpha/beta hydrolase"/>
    <property type="match status" value="1"/>
</dbReference>
<dbReference type="Pfam" id="PF02230">
    <property type="entry name" value="Abhydrolase_2"/>
    <property type="match status" value="1"/>
</dbReference>